<keyword evidence="2" id="KW-1185">Reference proteome</keyword>
<dbReference type="Proteomes" id="UP000266183">
    <property type="component" value="Chromosome"/>
</dbReference>
<organism evidence="1 2">
    <name type="scientific">Chryseolinea soli</name>
    <dbReference type="NCBI Taxonomy" id="2321403"/>
    <lineage>
        <taxon>Bacteria</taxon>
        <taxon>Pseudomonadati</taxon>
        <taxon>Bacteroidota</taxon>
        <taxon>Cytophagia</taxon>
        <taxon>Cytophagales</taxon>
        <taxon>Fulvivirgaceae</taxon>
        <taxon>Chryseolinea</taxon>
    </lineage>
</organism>
<sequence length="65" mass="7331">MSRGKKIFVVLAIVFVILLAYASYDISRKTTFPGSKSQLKERLKEKYVGKDSVSNDSVNVFSKKN</sequence>
<gene>
    <name evidence="1" type="ORF">D4L85_22995</name>
</gene>
<protein>
    <submittedName>
        <fullName evidence="1">Uncharacterized protein</fullName>
    </submittedName>
</protein>
<dbReference type="KEGG" id="chk:D4L85_22995"/>
<dbReference type="EMBL" id="CP032382">
    <property type="protein sequence ID" value="AYB33273.1"/>
    <property type="molecule type" value="Genomic_DNA"/>
</dbReference>
<evidence type="ECO:0000313" key="1">
    <source>
        <dbReference type="EMBL" id="AYB33273.1"/>
    </source>
</evidence>
<accession>A0A385SNB3</accession>
<proteinExistence type="predicted"/>
<dbReference type="RefSeq" id="WP_119756511.1">
    <property type="nucleotide sequence ID" value="NZ_CP032382.1"/>
</dbReference>
<reference evidence="2" key="1">
    <citation type="submission" date="2018-09" db="EMBL/GenBank/DDBJ databases">
        <title>Chryseolinea sp. KIS68-18 isolated from soil.</title>
        <authorList>
            <person name="Weon H.-Y."/>
            <person name="Kwon S.-W."/>
            <person name="Lee S.A."/>
        </authorList>
    </citation>
    <scope>NUCLEOTIDE SEQUENCE [LARGE SCALE GENOMIC DNA]</scope>
    <source>
        <strain evidence="2">KIS68-18</strain>
    </source>
</reference>
<name>A0A385SNB3_9BACT</name>
<evidence type="ECO:0000313" key="2">
    <source>
        <dbReference type="Proteomes" id="UP000266183"/>
    </source>
</evidence>
<dbReference type="AlphaFoldDB" id="A0A385SNB3"/>